<reference evidence="2 3" key="1">
    <citation type="submission" date="2018-05" db="EMBL/GenBank/DDBJ databases">
        <title>Streptomyces venezuelae.</title>
        <authorList>
            <person name="Kim W."/>
            <person name="Lee N."/>
            <person name="Cho B.-K."/>
        </authorList>
    </citation>
    <scope>NUCLEOTIDE SEQUENCE [LARGE SCALE GENOMIC DNA]</scope>
    <source>
        <strain evidence="2 3">ATCC 14584</strain>
    </source>
</reference>
<dbReference type="SUPFAM" id="SSF47336">
    <property type="entry name" value="ACP-like"/>
    <property type="match status" value="1"/>
</dbReference>
<dbReference type="AlphaFoldDB" id="A0A5P2BVJ8"/>
<dbReference type="Gene3D" id="1.10.1200.10">
    <property type="entry name" value="ACP-like"/>
    <property type="match status" value="1"/>
</dbReference>
<feature type="domain" description="Carrier" evidence="1">
    <location>
        <begin position="14"/>
        <end position="91"/>
    </location>
</feature>
<dbReference type="OrthoDB" id="4561868at2"/>
<accession>A0A5P2BVJ8</accession>
<organism evidence="2 3">
    <name type="scientific">Streptomyces venezuelae</name>
    <dbReference type="NCBI Taxonomy" id="54571"/>
    <lineage>
        <taxon>Bacteria</taxon>
        <taxon>Bacillati</taxon>
        <taxon>Actinomycetota</taxon>
        <taxon>Actinomycetes</taxon>
        <taxon>Kitasatosporales</taxon>
        <taxon>Streptomycetaceae</taxon>
        <taxon>Streptomyces</taxon>
    </lineage>
</organism>
<dbReference type="EMBL" id="CP029192">
    <property type="protein sequence ID" value="QES34522.1"/>
    <property type="molecule type" value="Genomic_DNA"/>
</dbReference>
<dbReference type="InterPro" id="IPR009081">
    <property type="entry name" value="PP-bd_ACP"/>
</dbReference>
<dbReference type="RefSeq" id="WP_150216592.1">
    <property type="nucleotide sequence ID" value="NZ_CP029192.1"/>
</dbReference>
<evidence type="ECO:0000313" key="3">
    <source>
        <dbReference type="Proteomes" id="UP000322927"/>
    </source>
</evidence>
<evidence type="ECO:0000259" key="1">
    <source>
        <dbReference type="PROSITE" id="PS50075"/>
    </source>
</evidence>
<dbReference type="Proteomes" id="UP000322927">
    <property type="component" value="Chromosome"/>
</dbReference>
<dbReference type="Pfam" id="PF00550">
    <property type="entry name" value="PP-binding"/>
    <property type="match status" value="1"/>
</dbReference>
<dbReference type="PROSITE" id="PS50075">
    <property type="entry name" value="CARRIER"/>
    <property type="match status" value="1"/>
</dbReference>
<protein>
    <recommendedName>
        <fullName evidence="1">Carrier domain-containing protein</fullName>
    </recommendedName>
</protein>
<evidence type="ECO:0000313" key="2">
    <source>
        <dbReference type="EMBL" id="QES34522.1"/>
    </source>
</evidence>
<proteinExistence type="predicted"/>
<sequence>MTENTVTQTAQDLPSTEAVVRTLEDAVAVDRPRRDLRLTDSISQDIRLDSLALLEVLTRVEEAFDIELIDAPEIYSATTVGELVAVVQARAAQPQTAPTPETP</sequence>
<gene>
    <name evidence="2" type="ORF">DEJ48_14945</name>
</gene>
<name>A0A5P2BVJ8_STRVZ</name>
<dbReference type="InterPro" id="IPR036736">
    <property type="entry name" value="ACP-like_sf"/>
</dbReference>